<dbReference type="GO" id="GO:0003824">
    <property type="term" value="F:catalytic activity"/>
    <property type="evidence" value="ECO:0007669"/>
    <property type="project" value="InterPro"/>
</dbReference>
<comment type="cofactor">
    <cofactor evidence="1">
        <name>[4Fe-4S] cluster</name>
        <dbReference type="ChEBI" id="CHEBI:49883"/>
    </cofactor>
</comment>
<dbReference type="PROSITE" id="PS51918">
    <property type="entry name" value="RADICAL_SAM"/>
    <property type="match status" value="1"/>
</dbReference>
<evidence type="ECO:0000256" key="2">
    <source>
        <dbReference type="ARBA" id="ARBA00022691"/>
    </source>
</evidence>
<dbReference type="CDD" id="cd02068">
    <property type="entry name" value="radical_SAM_B12_BD"/>
    <property type="match status" value="1"/>
</dbReference>
<protein>
    <submittedName>
        <fullName evidence="8">Uncharacterized protein</fullName>
    </submittedName>
</protein>
<evidence type="ECO:0000256" key="1">
    <source>
        <dbReference type="ARBA" id="ARBA00001966"/>
    </source>
</evidence>
<keyword evidence="2" id="KW-0949">S-adenosyl-L-methionine</keyword>
<dbReference type="SFLD" id="SFLDG01082">
    <property type="entry name" value="B12-binding_domain_containing"/>
    <property type="match status" value="1"/>
</dbReference>
<evidence type="ECO:0000259" key="6">
    <source>
        <dbReference type="PROSITE" id="PS51332"/>
    </source>
</evidence>
<feature type="domain" description="B12-binding" evidence="6">
    <location>
        <begin position="1"/>
        <end position="93"/>
    </location>
</feature>
<evidence type="ECO:0000256" key="5">
    <source>
        <dbReference type="ARBA" id="ARBA00023014"/>
    </source>
</evidence>
<reference evidence="8" key="1">
    <citation type="journal article" date="2014" name="Front. Microbiol.">
        <title>High frequency of phylogenetically diverse reductive dehalogenase-homologous genes in deep subseafloor sedimentary metagenomes.</title>
        <authorList>
            <person name="Kawai M."/>
            <person name="Futagami T."/>
            <person name="Toyoda A."/>
            <person name="Takaki Y."/>
            <person name="Nishi S."/>
            <person name="Hori S."/>
            <person name="Arai W."/>
            <person name="Tsubouchi T."/>
            <person name="Morono Y."/>
            <person name="Uchiyama I."/>
            <person name="Ito T."/>
            <person name="Fujiyama A."/>
            <person name="Inagaki F."/>
            <person name="Takami H."/>
        </authorList>
    </citation>
    <scope>NUCLEOTIDE SEQUENCE</scope>
    <source>
        <strain evidence="8">Expedition CK06-06</strain>
    </source>
</reference>
<dbReference type="Pfam" id="PF04055">
    <property type="entry name" value="Radical_SAM"/>
    <property type="match status" value="1"/>
</dbReference>
<evidence type="ECO:0000259" key="7">
    <source>
        <dbReference type="PROSITE" id="PS51918"/>
    </source>
</evidence>
<sequence length="277" mass="31382">SDTQLRDLFREYKGKVRTVGLTSISTTLKQVARVARISKEILPDVPIIVGGCHARLLPEDIIRYPEVDVVFTSEAELATLDYAKGKKLSQIEGVMYRENGRIINNPVTSVIKNLDDIPFPDYSLFNIADYHTVKGVAKRHPNSYIITSRGCPYDCTYCSSKALNPTGKKTVRFRSPENTVAEIEMLVKKYGVRELFISDELFTINKKHLFGICEGILKLNLDVIWVCMTHVNHIDQEKLKIIKKAGCHQVCYGIESGDPKIQREIGKNLDLQRVKEI</sequence>
<keyword evidence="5" id="KW-0411">Iron-sulfur</keyword>
<dbReference type="InterPro" id="IPR034466">
    <property type="entry name" value="Methyltransferase_Class_B"/>
</dbReference>
<dbReference type="Gene3D" id="3.80.30.20">
    <property type="entry name" value="tm_1862 like domain"/>
    <property type="match status" value="1"/>
</dbReference>
<dbReference type="InterPro" id="IPR006158">
    <property type="entry name" value="Cobalamin-bd"/>
</dbReference>
<keyword evidence="4" id="KW-0408">Iron</keyword>
<dbReference type="GO" id="GO:0031419">
    <property type="term" value="F:cobalamin binding"/>
    <property type="evidence" value="ECO:0007669"/>
    <property type="project" value="InterPro"/>
</dbReference>
<name>X0T1A2_9ZZZZ</name>
<evidence type="ECO:0000313" key="8">
    <source>
        <dbReference type="EMBL" id="GAF87248.1"/>
    </source>
</evidence>
<dbReference type="PANTHER" id="PTHR43409">
    <property type="entry name" value="ANAEROBIC MAGNESIUM-PROTOPORPHYRIN IX MONOMETHYL ESTER CYCLASE-RELATED"/>
    <property type="match status" value="1"/>
</dbReference>
<proteinExistence type="predicted"/>
<organism evidence="8">
    <name type="scientific">marine sediment metagenome</name>
    <dbReference type="NCBI Taxonomy" id="412755"/>
    <lineage>
        <taxon>unclassified sequences</taxon>
        <taxon>metagenomes</taxon>
        <taxon>ecological metagenomes</taxon>
    </lineage>
</organism>
<dbReference type="Pfam" id="PF02310">
    <property type="entry name" value="B12-binding"/>
    <property type="match status" value="1"/>
</dbReference>
<dbReference type="InterPro" id="IPR051198">
    <property type="entry name" value="BchE-like"/>
</dbReference>
<accession>X0T1A2</accession>
<evidence type="ECO:0000256" key="3">
    <source>
        <dbReference type="ARBA" id="ARBA00022723"/>
    </source>
</evidence>
<dbReference type="SFLD" id="SFLDG01123">
    <property type="entry name" value="methyltransferase_(Class_B)"/>
    <property type="match status" value="1"/>
</dbReference>
<dbReference type="SFLD" id="SFLDS00029">
    <property type="entry name" value="Radical_SAM"/>
    <property type="match status" value="1"/>
</dbReference>
<feature type="non-terminal residue" evidence="8">
    <location>
        <position position="277"/>
    </location>
</feature>
<dbReference type="GO" id="GO:0051539">
    <property type="term" value="F:4 iron, 4 sulfur cluster binding"/>
    <property type="evidence" value="ECO:0007669"/>
    <property type="project" value="UniProtKB-KW"/>
</dbReference>
<dbReference type="PANTHER" id="PTHR43409:SF16">
    <property type="entry name" value="SLR0320 PROTEIN"/>
    <property type="match status" value="1"/>
</dbReference>
<dbReference type="PROSITE" id="PS51332">
    <property type="entry name" value="B12_BINDING"/>
    <property type="match status" value="1"/>
</dbReference>
<keyword evidence="3" id="KW-0479">Metal-binding</keyword>
<gene>
    <name evidence="8" type="ORF">S01H1_29003</name>
</gene>
<dbReference type="AlphaFoldDB" id="X0T1A2"/>
<feature type="domain" description="Radical SAM core" evidence="7">
    <location>
        <begin position="137"/>
        <end position="277"/>
    </location>
</feature>
<dbReference type="GO" id="GO:0005829">
    <property type="term" value="C:cytosol"/>
    <property type="evidence" value="ECO:0007669"/>
    <property type="project" value="TreeGrafter"/>
</dbReference>
<dbReference type="EMBL" id="BARS01017758">
    <property type="protein sequence ID" value="GAF87248.1"/>
    <property type="molecule type" value="Genomic_DNA"/>
</dbReference>
<dbReference type="GO" id="GO:0046872">
    <property type="term" value="F:metal ion binding"/>
    <property type="evidence" value="ECO:0007669"/>
    <property type="project" value="UniProtKB-KW"/>
</dbReference>
<comment type="caution">
    <text evidence="8">The sequence shown here is derived from an EMBL/GenBank/DDBJ whole genome shotgun (WGS) entry which is preliminary data.</text>
</comment>
<dbReference type="InterPro" id="IPR058240">
    <property type="entry name" value="rSAM_sf"/>
</dbReference>
<dbReference type="Gene3D" id="3.40.50.280">
    <property type="entry name" value="Cobalamin-binding domain"/>
    <property type="match status" value="1"/>
</dbReference>
<feature type="non-terminal residue" evidence="8">
    <location>
        <position position="1"/>
    </location>
</feature>
<dbReference type="InterPro" id="IPR023404">
    <property type="entry name" value="rSAM_horseshoe"/>
</dbReference>
<dbReference type="CDD" id="cd01335">
    <property type="entry name" value="Radical_SAM"/>
    <property type="match status" value="1"/>
</dbReference>
<evidence type="ECO:0000256" key="4">
    <source>
        <dbReference type="ARBA" id="ARBA00023004"/>
    </source>
</evidence>
<dbReference type="InterPro" id="IPR007197">
    <property type="entry name" value="rSAM"/>
</dbReference>
<dbReference type="SUPFAM" id="SSF102114">
    <property type="entry name" value="Radical SAM enzymes"/>
    <property type="match status" value="1"/>
</dbReference>